<dbReference type="RefSeq" id="WP_264515206.1">
    <property type="nucleotide sequence ID" value="NZ_JAPDDR010000010.1"/>
</dbReference>
<accession>A0ABT3G717</accession>
<protein>
    <submittedName>
        <fullName evidence="1">Uncharacterized protein</fullName>
    </submittedName>
</protein>
<organism evidence="1 2">
    <name type="scientific">Luteolibacter rhizosphaerae</name>
    <dbReference type="NCBI Taxonomy" id="2989719"/>
    <lineage>
        <taxon>Bacteria</taxon>
        <taxon>Pseudomonadati</taxon>
        <taxon>Verrucomicrobiota</taxon>
        <taxon>Verrucomicrobiia</taxon>
        <taxon>Verrucomicrobiales</taxon>
        <taxon>Verrucomicrobiaceae</taxon>
        <taxon>Luteolibacter</taxon>
    </lineage>
</organism>
<keyword evidence="2" id="KW-1185">Reference proteome</keyword>
<dbReference type="EMBL" id="JAPDDR010000010">
    <property type="protein sequence ID" value="MCW1915651.1"/>
    <property type="molecule type" value="Genomic_DNA"/>
</dbReference>
<sequence>MTDTESHLDPSLLERVRQRAGKLIARCPACAENQQDRRAEHLVIFPSGKFACAAHPGDGEHRRRIFALAGVMAERRRDDGERRRWREQRAREQAREQKRAELRSSARSTLRELLAAHPWPRVEVWEDSPQRPDGPRVVSDPRHFLATLYPPKARLWTGEVHHSGPAHAAHWRTRAEWQAAVDAGIGPMVSPALWRPGTVSRTIDAVLHAPYTVLDFDGFGGVKPAGALEMAAHLADSLAMIRWLRDQSRWELAAILHTGGKSLHAWFHTPAAAAVESLRMAAAELRIDAGLIGRPEHPCRLPGQRHAGSGDLSRVWWLDLPAR</sequence>
<gene>
    <name evidence="1" type="ORF">OJ996_18845</name>
</gene>
<name>A0ABT3G717_9BACT</name>
<evidence type="ECO:0000313" key="2">
    <source>
        <dbReference type="Proteomes" id="UP001165653"/>
    </source>
</evidence>
<evidence type="ECO:0000313" key="1">
    <source>
        <dbReference type="EMBL" id="MCW1915651.1"/>
    </source>
</evidence>
<reference evidence="1" key="1">
    <citation type="submission" date="2022-10" db="EMBL/GenBank/DDBJ databases">
        <title>Luteolibacter sp. GHJ8, whole genome shotgun sequencing project.</title>
        <authorList>
            <person name="Zhao G."/>
            <person name="Shen L."/>
        </authorList>
    </citation>
    <scope>NUCLEOTIDE SEQUENCE</scope>
    <source>
        <strain evidence="1">GHJ8</strain>
    </source>
</reference>
<dbReference type="Proteomes" id="UP001165653">
    <property type="component" value="Unassembled WGS sequence"/>
</dbReference>
<proteinExistence type="predicted"/>
<comment type="caution">
    <text evidence="1">The sequence shown here is derived from an EMBL/GenBank/DDBJ whole genome shotgun (WGS) entry which is preliminary data.</text>
</comment>